<dbReference type="RefSeq" id="WP_310350938.1">
    <property type="nucleotide sequence ID" value="NZ_JAURTK010000003.1"/>
</dbReference>
<name>A0AB73IBQ2_9BURK</name>
<dbReference type="InterPro" id="IPR036010">
    <property type="entry name" value="2Fe-2S_ferredoxin-like_sf"/>
</dbReference>
<dbReference type="PROSITE" id="PS51085">
    <property type="entry name" value="2FE2S_FER_2"/>
    <property type="match status" value="1"/>
</dbReference>
<dbReference type="InterPro" id="IPR042204">
    <property type="entry name" value="2Fe-2S-bd_N"/>
</dbReference>
<dbReference type="EMBL" id="JAURTK010000003">
    <property type="protein sequence ID" value="MDP9647317.1"/>
    <property type="molecule type" value="Genomic_DNA"/>
</dbReference>
<dbReference type="GO" id="GO:0051536">
    <property type="term" value="F:iron-sulfur cluster binding"/>
    <property type="evidence" value="ECO:0007669"/>
    <property type="project" value="InterPro"/>
</dbReference>
<gene>
    <name evidence="3" type="ORF">J2793_002763</name>
</gene>
<dbReference type="Proteomes" id="UP001229486">
    <property type="component" value="Unassembled WGS sequence"/>
</dbReference>
<dbReference type="SUPFAM" id="SSF54292">
    <property type="entry name" value="2Fe-2S ferredoxin-like"/>
    <property type="match status" value="1"/>
</dbReference>
<organism evidence="3 4">
    <name type="scientific">Paraburkholderia caledonica</name>
    <dbReference type="NCBI Taxonomy" id="134536"/>
    <lineage>
        <taxon>Bacteria</taxon>
        <taxon>Pseudomonadati</taxon>
        <taxon>Pseudomonadota</taxon>
        <taxon>Betaproteobacteria</taxon>
        <taxon>Burkholderiales</taxon>
        <taxon>Burkholderiaceae</taxon>
        <taxon>Paraburkholderia</taxon>
    </lineage>
</organism>
<reference evidence="3" key="1">
    <citation type="submission" date="2023-07" db="EMBL/GenBank/DDBJ databases">
        <title>Sorghum-associated microbial communities from plants grown in Nebraska, USA.</title>
        <authorList>
            <person name="Schachtman D."/>
        </authorList>
    </citation>
    <scope>NUCLEOTIDE SEQUENCE</scope>
    <source>
        <strain evidence="3">DS1061</strain>
    </source>
</reference>
<protein>
    <submittedName>
        <fullName evidence="3">Molibdopterin-dependent oxidoreductase YjgC</fullName>
    </submittedName>
</protein>
<dbReference type="AlphaFoldDB" id="A0AB73IBQ2"/>
<keyword evidence="1" id="KW-0560">Oxidoreductase</keyword>
<evidence type="ECO:0000256" key="1">
    <source>
        <dbReference type="ARBA" id="ARBA00023002"/>
    </source>
</evidence>
<dbReference type="InterPro" id="IPR001041">
    <property type="entry name" value="2Fe-2S_ferredoxin-type"/>
</dbReference>
<sequence>MRDPVTISVDGRNVQVERGSSVVAAIALVTGGADVVTRESVSGAQRGPLCGMGVCQECRVTIDGVRHRLACQTLCTDGMNIRTARSAS</sequence>
<dbReference type="GO" id="GO:0016491">
    <property type="term" value="F:oxidoreductase activity"/>
    <property type="evidence" value="ECO:0007669"/>
    <property type="project" value="UniProtKB-KW"/>
</dbReference>
<dbReference type="Pfam" id="PF13510">
    <property type="entry name" value="Fer2_4"/>
    <property type="match status" value="1"/>
</dbReference>
<dbReference type="GeneID" id="97032237"/>
<proteinExistence type="predicted"/>
<feature type="domain" description="2Fe-2S ferredoxin-type" evidence="2">
    <location>
        <begin position="3"/>
        <end position="87"/>
    </location>
</feature>
<evidence type="ECO:0000313" key="4">
    <source>
        <dbReference type="Proteomes" id="UP001229486"/>
    </source>
</evidence>
<comment type="caution">
    <text evidence="3">The sequence shown here is derived from an EMBL/GenBank/DDBJ whole genome shotgun (WGS) entry which is preliminary data.</text>
</comment>
<accession>A0AB73IBQ2</accession>
<dbReference type="Gene3D" id="3.10.20.440">
    <property type="entry name" value="2Fe-2S iron-sulphur cluster binding domain, sarcosine oxidase, alpha subunit, N-terminal domain"/>
    <property type="match status" value="1"/>
</dbReference>
<evidence type="ECO:0000259" key="2">
    <source>
        <dbReference type="PROSITE" id="PS51085"/>
    </source>
</evidence>
<evidence type="ECO:0000313" key="3">
    <source>
        <dbReference type="EMBL" id="MDP9647317.1"/>
    </source>
</evidence>